<dbReference type="RefSeq" id="WP_227422139.1">
    <property type="nucleotide sequence ID" value="NZ_CP071868.1"/>
</dbReference>
<feature type="transmembrane region" description="Helical" evidence="1">
    <location>
        <begin position="47"/>
        <end position="66"/>
    </location>
</feature>
<evidence type="ECO:0000313" key="3">
    <source>
        <dbReference type="Proteomes" id="UP000663937"/>
    </source>
</evidence>
<feature type="transmembrane region" description="Helical" evidence="1">
    <location>
        <begin position="21"/>
        <end position="41"/>
    </location>
</feature>
<name>A0A8A4ZDZ2_9MICO</name>
<feature type="transmembrane region" description="Helical" evidence="1">
    <location>
        <begin position="86"/>
        <end position="104"/>
    </location>
</feature>
<dbReference type="Proteomes" id="UP000663937">
    <property type="component" value="Chromosome"/>
</dbReference>
<evidence type="ECO:0000256" key="1">
    <source>
        <dbReference type="SAM" id="Phobius"/>
    </source>
</evidence>
<dbReference type="EMBL" id="CP071868">
    <property type="protein sequence ID" value="QTE27918.1"/>
    <property type="molecule type" value="Genomic_DNA"/>
</dbReference>
<accession>A0A8A4ZDZ2</accession>
<keyword evidence="1" id="KW-0812">Transmembrane</keyword>
<organism evidence="2 3">
    <name type="scientific">Pengzhenrongella sicca</name>
    <dbReference type="NCBI Taxonomy" id="2819238"/>
    <lineage>
        <taxon>Bacteria</taxon>
        <taxon>Bacillati</taxon>
        <taxon>Actinomycetota</taxon>
        <taxon>Actinomycetes</taxon>
        <taxon>Micrococcales</taxon>
        <taxon>Pengzhenrongella</taxon>
    </lineage>
</organism>
<feature type="transmembrane region" description="Helical" evidence="1">
    <location>
        <begin position="162"/>
        <end position="182"/>
    </location>
</feature>
<keyword evidence="1" id="KW-1133">Transmembrane helix</keyword>
<evidence type="ECO:0000313" key="2">
    <source>
        <dbReference type="EMBL" id="QTE27918.1"/>
    </source>
</evidence>
<keyword evidence="3" id="KW-1185">Reference proteome</keyword>
<feature type="transmembrane region" description="Helical" evidence="1">
    <location>
        <begin position="124"/>
        <end position="142"/>
    </location>
</feature>
<keyword evidence="1" id="KW-0472">Membrane</keyword>
<feature type="transmembrane region" description="Helical" evidence="1">
    <location>
        <begin position="202"/>
        <end position="219"/>
    </location>
</feature>
<gene>
    <name evidence="2" type="ORF">J4E96_10885</name>
</gene>
<protein>
    <submittedName>
        <fullName evidence="2">Uncharacterized protein</fullName>
    </submittedName>
</protein>
<feature type="transmembrane region" description="Helical" evidence="1">
    <location>
        <begin position="257"/>
        <end position="276"/>
    </location>
</feature>
<dbReference type="AlphaFoldDB" id="A0A8A4ZDZ2"/>
<feature type="transmembrane region" description="Helical" evidence="1">
    <location>
        <begin position="226"/>
        <end position="245"/>
    </location>
</feature>
<proteinExistence type="predicted"/>
<sequence>MPSTRTDVAADPRPLTPSMRLLLVVAGVLVLLAGVQLFVFSARTDRYFAWTIAEPLTAATLGAAYWSSATIELIAARSRLWVQARIAVPTVLVFTTVTLVVTLVHLDAFHLDGALPPATRAVTWGWLAIYALVPIALGWLWVAQTRVPGSNPPRQLRLPGWLAVLAAAQAAVLLPLGAWLLLDPVGAAPGWPWPLTPLTARALGAWALSLGVAAVHSLLERDPTRLRPAAVASIALAVLQGVALARYGDAVRWGEPAAAGYLAFLAVAFVTGVGTLRAAARAPRRAVLVTP</sequence>
<dbReference type="KEGG" id="psic:J4E96_10885"/>
<reference evidence="2" key="1">
    <citation type="submission" date="2021-03" db="EMBL/GenBank/DDBJ databases">
        <title>Pengzhenrongella sicca gen. nov., sp. nov., a new member of suborder Micrococcineae isolated from High-Arctic tundra soil.</title>
        <authorList>
            <person name="Peng F."/>
        </authorList>
    </citation>
    <scope>NUCLEOTIDE SEQUENCE</scope>
    <source>
        <strain evidence="2">LRZ-2</strain>
    </source>
</reference>